<dbReference type="PANTHER" id="PTHR24393">
    <property type="entry name" value="ZINC FINGER PROTEIN"/>
    <property type="match status" value="1"/>
</dbReference>
<feature type="domain" description="C2H2-type" evidence="12">
    <location>
        <begin position="437"/>
        <end position="467"/>
    </location>
</feature>
<feature type="domain" description="C2H2-type" evidence="12">
    <location>
        <begin position="542"/>
        <end position="569"/>
    </location>
</feature>
<dbReference type="PANTHER" id="PTHR24393:SF15">
    <property type="entry name" value="IP01243P-RELATED"/>
    <property type="match status" value="1"/>
</dbReference>
<evidence type="ECO:0000256" key="9">
    <source>
        <dbReference type="ARBA" id="ARBA00023163"/>
    </source>
</evidence>
<dbReference type="EMBL" id="OV725078">
    <property type="protein sequence ID" value="CAH1394244.1"/>
    <property type="molecule type" value="Genomic_DNA"/>
</dbReference>
<feature type="domain" description="C2H2-type" evidence="12">
    <location>
        <begin position="406"/>
        <end position="433"/>
    </location>
</feature>
<dbReference type="PROSITE" id="PS50157">
    <property type="entry name" value="ZINC_FINGER_C2H2_2"/>
    <property type="match status" value="15"/>
</dbReference>
<dbReference type="FunFam" id="3.30.160.60:FF:000534">
    <property type="entry name" value="zinc finger protein 674"/>
    <property type="match status" value="1"/>
</dbReference>
<accession>A0A9P0H099</accession>
<keyword evidence="10" id="KW-0539">Nucleus</keyword>
<feature type="domain" description="C2H2-type" evidence="12">
    <location>
        <begin position="761"/>
        <end position="788"/>
    </location>
</feature>
<dbReference type="OrthoDB" id="3437960at2759"/>
<dbReference type="FunFam" id="3.30.160.60:FF:000016">
    <property type="entry name" value="zinc finger protein 37 homolog"/>
    <property type="match status" value="1"/>
</dbReference>
<comment type="subcellular location">
    <subcellularLocation>
        <location evidence="1">Nucleus</location>
    </subcellularLocation>
</comment>
<dbReference type="GO" id="GO:0001228">
    <property type="term" value="F:DNA-binding transcription activator activity, RNA polymerase II-specific"/>
    <property type="evidence" value="ECO:0007669"/>
    <property type="project" value="TreeGrafter"/>
</dbReference>
<sequence>MTDAFPKQICKQCFNQLNDIFEMADMCSISQQKMIALTDNEIFNDEELMTVLDENGEEVVLGSSVKNILKGCCPLCNEGTLKSGEHAAKDDDLLSIQGIDSIVLGGHVNRNNSIDKVSDVFSESEFTSENDTVKRMIEIRNDKKMSEIAFSKVNCDTSDLDSLAESSPSQVFNKEVDPLKIDDNSSKSESDQIIECYSSLSSPLNILSTDDSNSKNMNEDPLSVCNEELQIEPDLYYMDTESELANINTQDSNEKISCSSKNSFVCRLCASEFEENIDLLRHAFVHSCYGFYQCSSCVTFFTTKDELENHFKYHESKDNTIYCDVCNLGFQTALDLATHTCKQDSFPPNKCPVCYKYFRSVSKLKQHMKFHETARPSYCNICDKFFPDDIKLQKHSLYVHSSRKAHCCEECGKVFKSEASMKYHQRAHQAEERIKPYTCERCGKSFMRKSMLINHMTSSHNHTNFETPCFTCKLCNEAFPSTVAAVAHMDNHHKLECMDEATYSFEMHTINRLFVCEFCERCYAEGSVLNSHREMHPSDSPYECKLCDAVFPSIEEVKIHRKNYASEKIPAEYIADFTIPKTYLCEYCERYFLNYVKYTEHLTVHYGPEPYQCRSCPLKFGTLVDAMEHRSIHGESQLQVDEYNFYRPYECHYCSKTFAIEDALIKHIRMHTGEKPFICDQCGKGFSQSSGLYTHQKVHSSERPYSCTVCPRKFKIKGDRDVHVRKHSGDRPYKCEFCGKAFMTQHVYSQHRKIHTGERPYKCDVCGIAFRRSHVLTVHKRIHTGEKPNICDICGKRYRQKGDMLKHRRVQHGILSTKQNINSIVDS</sequence>
<feature type="domain" description="C2H2-type" evidence="12">
    <location>
        <begin position="649"/>
        <end position="676"/>
    </location>
</feature>
<evidence type="ECO:0000256" key="1">
    <source>
        <dbReference type="ARBA" id="ARBA00004123"/>
    </source>
</evidence>
<feature type="domain" description="C2H2-type" evidence="12">
    <location>
        <begin position="677"/>
        <end position="704"/>
    </location>
</feature>
<keyword evidence="4" id="KW-0677">Repeat</keyword>
<dbReference type="SMART" id="SM00355">
    <property type="entry name" value="ZnF_C2H2"/>
    <property type="match status" value="17"/>
</dbReference>
<keyword evidence="5 11" id="KW-0863">Zinc-finger</keyword>
<dbReference type="FunFam" id="3.30.160.60:FF:001498">
    <property type="entry name" value="Zinc finger protein 404"/>
    <property type="match status" value="1"/>
</dbReference>
<dbReference type="FunFam" id="3.30.160.60:FF:000446">
    <property type="entry name" value="Zinc finger protein"/>
    <property type="match status" value="1"/>
</dbReference>
<keyword evidence="6" id="KW-0862">Zinc</keyword>
<evidence type="ECO:0000256" key="8">
    <source>
        <dbReference type="ARBA" id="ARBA00023125"/>
    </source>
</evidence>
<feature type="domain" description="C2H2-type" evidence="12">
    <location>
        <begin position="789"/>
        <end position="812"/>
    </location>
</feature>
<keyword evidence="7" id="KW-0805">Transcription regulation</keyword>
<dbReference type="FunFam" id="3.30.160.60:FF:002343">
    <property type="entry name" value="Zinc finger protein 33A"/>
    <property type="match status" value="1"/>
</dbReference>
<gene>
    <name evidence="13" type="ORF">NEZAVI_LOCUS4775</name>
</gene>
<dbReference type="GO" id="GO:0000978">
    <property type="term" value="F:RNA polymerase II cis-regulatory region sequence-specific DNA binding"/>
    <property type="evidence" value="ECO:0007669"/>
    <property type="project" value="TreeGrafter"/>
</dbReference>
<keyword evidence="3" id="KW-0479">Metal-binding</keyword>
<evidence type="ECO:0000256" key="10">
    <source>
        <dbReference type="ARBA" id="ARBA00023242"/>
    </source>
</evidence>
<dbReference type="Proteomes" id="UP001152798">
    <property type="component" value="Chromosome 2"/>
</dbReference>
<keyword evidence="14" id="KW-1185">Reference proteome</keyword>
<evidence type="ECO:0000313" key="13">
    <source>
        <dbReference type="EMBL" id="CAH1394244.1"/>
    </source>
</evidence>
<feature type="domain" description="C2H2-type" evidence="12">
    <location>
        <begin position="733"/>
        <end position="760"/>
    </location>
</feature>
<evidence type="ECO:0000313" key="14">
    <source>
        <dbReference type="Proteomes" id="UP001152798"/>
    </source>
</evidence>
<protein>
    <recommendedName>
        <fullName evidence="12">C2H2-type domain-containing protein</fullName>
    </recommendedName>
</protein>
<feature type="domain" description="C2H2-type" evidence="12">
    <location>
        <begin position="705"/>
        <end position="732"/>
    </location>
</feature>
<dbReference type="AlphaFoldDB" id="A0A9P0H099"/>
<feature type="domain" description="C2H2-type" evidence="12">
    <location>
        <begin position="349"/>
        <end position="376"/>
    </location>
</feature>
<evidence type="ECO:0000256" key="5">
    <source>
        <dbReference type="ARBA" id="ARBA00022771"/>
    </source>
</evidence>
<dbReference type="Pfam" id="PF13912">
    <property type="entry name" value="zf-C2H2_6"/>
    <property type="match status" value="2"/>
</dbReference>
<dbReference type="InterPro" id="IPR036236">
    <property type="entry name" value="Znf_C2H2_sf"/>
</dbReference>
<keyword evidence="9" id="KW-0804">Transcription</keyword>
<name>A0A9P0H099_NEZVI</name>
<dbReference type="Pfam" id="PF00096">
    <property type="entry name" value="zf-C2H2"/>
    <property type="match status" value="7"/>
</dbReference>
<evidence type="ECO:0000256" key="11">
    <source>
        <dbReference type="PROSITE-ProRule" id="PRU00042"/>
    </source>
</evidence>
<dbReference type="PROSITE" id="PS00028">
    <property type="entry name" value="ZINC_FINGER_C2H2_1"/>
    <property type="match status" value="15"/>
</dbReference>
<feature type="domain" description="C2H2-type" evidence="12">
    <location>
        <begin position="583"/>
        <end position="610"/>
    </location>
</feature>
<evidence type="ECO:0000259" key="12">
    <source>
        <dbReference type="PROSITE" id="PS50157"/>
    </source>
</evidence>
<dbReference type="GO" id="GO:0005634">
    <property type="term" value="C:nucleus"/>
    <property type="evidence" value="ECO:0007669"/>
    <property type="project" value="UniProtKB-SubCell"/>
</dbReference>
<feature type="domain" description="C2H2-type" evidence="12">
    <location>
        <begin position="514"/>
        <end position="541"/>
    </location>
</feature>
<evidence type="ECO:0000256" key="4">
    <source>
        <dbReference type="ARBA" id="ARBA00022737"/>
    </source>
</evidence>
<dbReference type="FunFam" id="3.30.160.60:FF:000557">
    <property type="entry name" value="zinc finger and SCAN domain-containing protein 29"/>
    <property type="match status" value="1"/>
</dbReference>
<dbReference type="SUPFAM" id="SSF57667">
    <property type="entry name" value="beta-beta-alpha zinc fingers"/>
    <property type="match status" value="9"/>
</dbReference>
<evidence type="ECO:0000256" key="7">
    <source>
        <dbReference type="ARBA" id="ARBA00023015"/>
    </source>
</evidence>
<feature type="domain" description="C2H2-type" evidence="12">
    <location>
        <begin position="292"/>
        <end position="319"/>
    </location>
</feature>
<evidence type="ECO:0000256" key="2">
    <source>
        <dbReference type="ARBA" id="ARBA00006991"/>
    </source>
</evidence>
<dbReference type="Gene3D" id="3.30.160.60">
    <property type="entry name" value="Classic Zinc Finger"/>
    <property type="match status" value="12"/>
</dbReference>
<reference evidence="13" key="1">
    <citation type="submission" date="2022-01" db="EMBL/GenBank/DDBJ databases">
        <authorList>
            <person name="King R."/>
        </authorList>
    </citation>
    <scope>NUCLEOTIDE SEQUENCE</scope>
</reference>
<keyword evidence="8" id="KW-0238">DNA-binding</keyword>
<evidence type="ECO:0000256" key="6">
    <source>
        <dbReference type="ARBA" id="ARBA00022833"/>
    </source>
</evidence>
<feature type="domain" description="C2H2-type" evidence="12">
    <location>
        <begin position="264"/>
        <end position="287"/>
    </location>
</feature>
<comment type="similarity">
    <text evidence="2">Belongs to the krueppel C2H2-type zinc-finger protein family.</text>
</comment>
<proteinExistence type="inferred from homology"/>
<feature type="domain" description="C2H2-type" evidence="12">
    <location>
        <begin position="377"/>
        <end position="405"/>
    </location>
</feature>
<dbReference type="InterPro" id="IPR013087">
    <property type="entry name" value="Znf_C2H2_type"/>
</dbReference>
<evidence type="ECO:0000256" key="3">
    <source>
        <dbReference type="ARBA" id="ARBA00022723"/>
    </source>
</evidence>
<organism evidence="13 14">
    <name type="scientific">Nezara viridula</name>
    <name type="common">Southern green stink bug</name>
    <name type="synonym">Cimex viridulus</name>
    <dbReference type="NCBI Taxonomy" id="85310"/>
    <lineage>
        <taxon>Eukaryota</taxon>
        <taxon>Metazoa</taxon>
        <taxon>Ecdysozoa</taxon>
        <taxon>Arthropoda</taxon>
        <taxon>Hexapoda</taxon>
        <taxon>Insecta</taxon>
        <taxon>Pterygota</taxon>
        <taxon>Neoptera</taxon>
        <taxon>Paraneoptera</taxon>
        <taxon>Hemiptera</taxon>
        <taxon>Heteroptera</taxon>
        <taxon>Panheteroptera</taxon>
        <taxon>Pentatomomorpha</taxon>
        <taxon>Pentatomoidea</taxon>
        <taxon>Pentatomidae</taxon>
        <taxon>Pentatominae</taxon>
        <taxon>Nezara</taxon>
    </lineage>
</organism>
<dbReference type="GO" id="GO:0008270">
    <property type="term" value="F:zinc ion binding"/>
    <property type="evidence" value="ECO:0007669"/>
    <property type="project" value="UniProtKB-KW"/>
</dbReference>